<evidence type="ECO:0000313" key="2">
    <source>
        <dbReference type="EMBL" id="WCF29551.1"/>
    </source>
</evidence>
<name>A0AAJ5R2H4_XYLFS</name>
<accession>A0AAJ5R2H4</accession>
<organism evidence="2 3">
    <name type="scientific">Xylella fastidiosa subsp. fastidiosa</name>
    <dbReference type="NCBI Taxonomy" id="644356"/>
    <lineage>
        <taxon>Bacteria</taxon>
        <taxon>Pseudomonadati</taxon>
        <taxon>Pseudomonadota</taxon>
        <taxon>Gammaproteobacteria</taxon>
        <taxon>Lysobacterales</taxon>
        <taxon>Lysobacteraceae</taxon>
        <taxon>Xylella</taxon>
    </lineage>
</organism>
<sequence>MPPPLLFPNTAHKLDDTGTNITKPYHKHTDVRWYQSSWPGIQPKQ</sequence>
<evidence type="ECO:0000256" key="1">
    <source>
        <dbReference type="SAM" id="MobiDB-lite"/>
    </source>
</evidence>
<protein>
    <submittedName>
        <fullName evidence="2">Uncharacterized protein</fullName>
    </submittedName>
</protein>
<dbReference type="RefSeq" id="WP_230577737.1">
    <property type="nucleotide sequence ID" value="NZ_CP109886.1"/>
</dbReference>
<reference evidence="2" key="2">
    <citation type="submission" date="2022-10" db="EMBL/GenBank/DDBJ databases">
        <authorList>
            <person name="Landa B."/>
            <person name="Arias-Giraldo L.F."/>
            <person name="Roman-Ecija M."/>
            <person name="Velasco-Amo M.P."/>
            <person name="De La Fuente L."/>
            <person name="Marco-Noales E."/>
            <person name="Moralejo E."/>
        </authorList>
    </citation>
    <scope>NUCLEOTIDE SEQUENCE</scope>
    <source>
        <strain evidence="2">CFBP8073</strain>
    </source>
</reference>
<dbReference type="AlphaFoldDB" id="A0AAJ5R2H4"/>
<feature type="region of interest" description="Disordered" evidence="1">
    <location>
        <begin position="1"/>
        <end position="23"/>
    </location>
</feature>
<gene>
    <name evidence="2" type="ORF">OK117_11850</name>
</gene>
<reference evidence="2" key="1">
    <citation type="journal article" date="2022" name="Phytopathology">
        <title>Complete circularized genome resources of seven strains of Xylella fastidiosa subsp. fastidiosa using hybrid assembly reveals unknown plasmids.</title>
        <authorList>
            <person name="Velasco-Amo M.D.P."/>
            <person name="Arias-Giraldo L.F.F."/>
            <person name="Ecija M.R."/>
            <person name="De La Fuente L."/>
            <person name="Marco-Noales E."/>
            <person name="Moralejo E."/>
            <person name="Navas-Cort J.A."/>
            <person name="Landa B.B."/>
        </authorList>
    </citation>
    <scope>NUCLEOTIDE SEQUENCE</scope>
    <source>
        <strain evidence="2">CFBP8073</strain>
    </source>
</reference>
<dbReference type="Proteomes" id="UP001211513">
    <property type="component" value="Chromosome"/>
</dbReference>
<proteinExistence type="predicted"/>
<evidence type="ECO:0000313" key="3">
    <source>
        <dbReference type="Proteomes" id="UP001211513"/>
    </source>
</evidence>
<dbReference type="EMBL" id="CP109886">
    <property type="protein sequence ID" value="WCF29551.1"/>
    <property type="molecule type" value="Genomic_DNA"/>
</dbReference>